<organism evidence="1 2">
    <name type="scientific">Myroides albus</name>
    <dbReference type="NCBI Taxonomy" id="2562892"/>
    <lineage>
        <taxon>Bacteria</taxon>
        <taxon>Pseudomonadati</taxon>
        <taxon>Bacteroidota</taxon>
        <taxon>Flavobacteriia</taxon>
        <taxon>Flavobacteriales</taxon>
        <taxon>Flavobacteriaceae</taxon>
        <taxon>Myroides</taxon>
    </lineage>
</organism>
<dbReference type="Proteomes" id="UP000438760">
    <property type="component" value="Unassembled WGS sequence"/>
</dbReference>
<comment type="caution">
    <text evidence="1">The sequence shown here is derived from an EMBL/GenBank/DDBJ whole genome shotgun (WGS) entry which is preliminary data.</text>
</comment>
<dbReference type="OrthoDB" id="1434343at2"/>
<reference evidence="1 2" key="1">
    <citation type="submission" date="2019-11" db="EMBL/GenBank/DDBJ databases">
        <title>Genome of Strain BIT-d1.</title>
        <authorList>
            <person name="Yang Y."/>
        </authorList>
    </citation>
    <scope>NUCLEOTIDE SEQUENCE [LARGE SCALE GENOMIC DNA]</scope>
    <source>
        <strain evidence="1 2">BIT-d1</strain>
    </source>
</reference>
<dbReference type="EMBL" id="WMJX01000030">
    <property type="protein sequence ID" value="MTG98818.1"/>
    <property type="molecule type" value="Genomic_DNA"/>
</dbReference>
<protein>
    <submittedName>
        <fullName evidence="1">Uncharacterized protein</fullName>
    </submittedName>
</protein>
<evidence type="ECO:0000313" key="1">
    <source>
        <dbReference type="EMBL" id="MTG98818.1"/>
    </source>
</evidence>
<proteinExistence type="predicted"/>
<dbReference type="RefSeq" id="WP_155092834.1">
    <property type="nucleotide sequence ID" value="NZ_WMJX01000030.1"/>
</dbReference>
<accession>A0A6I3LJQ6</accession>
<keyword evidence="2" id="KW-1185">Reference proteome</keyword>
<gene>
    <name evidence="1" type="ORF">GJV76_11865</name>
</gene>
<evidence type="ECO:0000313" key="2">
    <source>
        <dbReference type="Proteomes" id="UP000438760"/>
    </source>
</evidence>
<dbReference type="AlphaFoldDB" id="A0A6I3LJQ6"/>
<name>A0A6I3LJQ6_9FLAO</name>
<sequence length="91" mass="10545">MEKNGFSRIPTLNTKFSIGAYIAVKGKQENSGDQIDIMRISSYLFSSDIFFTDKKRKYEICELELDKKYKTEVYSGTEADLKKFIEVLNNL</sequence>